<evidence type="ECO:0000256" key="2">
    <source>
        <dbReference type="SAM" id="SignalP"/>
    </source>
</evidence>
<dbReference type="SUPFAM" id="SSF50969">
    <property type="entry name" value="YVTN repeat-like/Quinoprotein amine dehydrogenase"/>
    <property type="match status" value="1"/>
</dbReference>
<dbReference type="EMBL" id="JAVREL010000028">
    <property type="protein sequence ID" value="MDT0347155.1"/>
    <property type="molecule type" value="Genomic_DNA"/>
</dbReference>
<feature type="compositionally biased region" description="Basic and acidic residues" evidence="1">
    <location>
        <begin position="262"/>
        <end position="272"/>
    </location>
</feature>
<keyword evidence="5" id="KW-1185">Reference proteome</keyword>
<gene>
    <name evidence="4" type="ORF">RM590_31940</name>
</gene>
<comment type="caution">
    <text evidence="4">The sequence shown here is derived from an EMBL/GenBank/DDBJ whole genome shotgun (WGS) entry which is preliminary data.</text>
</comment>
<protein>
    <recommendedName>
        <fullName evidence="3">Choice-of-anchor I domain-containing protein</fullName>
    </recommendedName>
</protein>
<dbReference type="Pfam" id="PF22494">
    <property type="entry name" value="choice_anch_I"/>
    <property type="match status" value="2"/>
</dbReference>
<evidence type="ECO:0000313" key="5">
    <source>
        <dbReference type="Proteomes" id="UP001183246"/>
    </source>
</evidence>
<evidence type="ECO:0000256" key="1">
    <source>
        <dbReference type="SAM" id="MobiDB-lite"/>
    </source>
</evidence>
<dbReference type="RefSeq" id="WP_311708280.1">
    <property type="nucleotide sequence ID" value="NZ_JAVREL010000028.1"/>
</dbReference>
<feature type="region of interest" description="Disordered" evidence="1">
    <location>
        <begin position="247"/>
        <end position="280"/>
    </location>
</feature>
<organism evidence="4 5">
    <name type="scientific">Streptomyces litchfieldiae</name>
    <dbReference type="NCBI Taxonomy" id="3075543"/>
    <lineage>
        <taxon>Bacteria</taxon>
        <taxon>Bacillati</taxon>
        <taxon>Actinomycetota</taxon>
        <taxon>Actinomycetes</taxon>
        <taxon>Kitasatosporales</taxon>
        <taxon>Streptomycetaceae</taxon>
        <taxon>Streptomyces</taxon>
    </lineage>
</organism>
<evidence type="ECO:0000313" key="4">
    <source>
        <dbReference type="EMBL" id="MDT0347155.1"/>
    </source>
</evidence>
<dbReference type="InterPro" id="IPR055188">
    <property type="entry name" value="Choice_anch_I"/>
</dbReference>
<reference evidence="5" key="1">
    <citation type="submission" date="2023-07" db="EMBL/GenBank/DDBJ databases">
        <title>30 novel species of actinomycetes from the DSMZ collection.</title>
        <authorList>
            <person name="Nouioui I."/>
        </authorList>
    </citation>
    <scope>NUCLEOTIDE SEQUENCE [LARGE SCALE GENOMIC DNA]</scope>
    <source>
        <strain evidence="5">DSM 44938</strain>
    </source>
</reference>
<dbReference type="Proteomes" id="UP001183246">
    <property type="component" value="Unassembled WGS sequence"/>
</dbReference>
<dbReference type="InterPro" id="IPR052956">
    <property type="entry name" value="Mesenchyme-surface_protein"/>
</dbReference>
<feature type="signal peptide" evidence="2">
    <location>
        <begin position="1"/>
        <end position="23"/>
    </location>
</feature>
<sequence length="367" mass="38015">MKPPRLTVLSAATVLGVTALAPAAAEGRHPGQDGPAELALTLLGRYETGAFDEGAAEITAHDPDTQRVFTVNAERGTVDVLDISRPAEPREVAELTTPGANSVAVSGGLVAVAQEAADKTAPGTVSVFRATNGRLLETVTVGALPDALAFTPDGRRIVVVNEGEPSSYCADAPEGADPEGAVSVITLDRGRGDGTLDGARVRTADFRAWNGREDELRALGGRSLSVLDSRGTVVWDSGDDLERLIAERHPDDFNTDNSENAPDSRSDNKGPEPEGVTVGTVDGTTYAFAGLERVGGVVVHDLTDPREPRLAGYVNSRDFAGDPETGTAGDLGPEGLTFIPAADSPNGEPLLVVGNEVSGSTAIYRIG</sequence>
<keyword evidence="2" id="KW-0732">Signal</keyword>
<dbReference type="InterPro" id="IPR011044">
    <property type="entry name" value="Quino_amine_DH_bsu"/>
</dbReference>
<feature type="domain" description="Choice-of-anchor I" evidence="3">
    <location>
        <begin position="53"/>
        <end position="190"/>
    </location>
</feature>
<dbReference type="PANTHER" id="PTHR46928">
    <property type="entry name" value="MESENCHYME-SPECIFIC CELL SURFACE GLYCOPROTEIN"/>
    <property type="match status" value="1"/>
</dbReference>
<dbReference type="PANTHER" id="PTHR46928:SF1">
    <property type="entry name" value="MESENCHYME-SPECIFIC CELL SURFACE GLYCOPROTEIN"/>
    <property type="match status" value="1"/>
</dbReference>
<dbReference type="Gene3D" id="2.130.10.10">
    <property type="entry name" value="YVTN repeat-like/Quinoprotein amine dehydrogenase"/>
    <property type="match status" value="1"/>
</dbReference>
<proteinExistence type="predicted"/>
<name>A0ABU2N038_9ACTN</name>
<feature type="chain" id="PRO_5047100935" description="Choice-of-anchor I domain-containing protein" evidence="2">
    <location>
        <begin position="24"/>
        <end position="367"/>
    </location>
</feature>
<evidence type="ECO:0000259" key="3">
    <source>
        <dbReference type="Pfam" id="PF22494"/>
    </source>
</evidence>
<feature type="domain" description="Choice-of-anchor I" evidence="3">
    <location>
        <begin position="210"/>
        <end position="366"/>
    </location>
</feature>
<dbReference type="InterPro" id="IPR015943">
    <property type="entry name" value="WD40/YVTN_repeat-like_dom_sf"/>
</dbReference>
<accession>A0ABU2N038</accession>